<name>A0A291RCX2_9NOCA</name>
<dbReference type="Proteomes" id="UP000221961">
    <property type="component" value="Chromosome"/>
</dbReference>
<dbReference type="AlphaFoldDB" id="A0A291RCX2"/>
<accession>A0A291RCX2</accession>
<sequence>MHPQQPLVLGGHGSHRHVGTPARLAISKAWLTGSGHSNVVLAALRIPTPASVFRRLLLRTDPHFVVMDTSSGVLTDEVPGSEGRADLSRRAVDCTVLYQGGTVSYTLSRGAKPVSPKTIGLRHRYRKDEMASWGTTARVATLVAGAALLGSACSSSAGGPQPSGNSGGASSTSIAVDVPKGYDPCVDVPQSVLDSEGLHSKLPEHSSAEGGIKWQGCGWVKSDYYSLSIRTTNLTVDMVRDKHFPDTQEYTIAGQRAISTRQVAEHPQQACTIDVEMKGGSLEFFLSNPKSNRAGGDLNSCDMAREVAEKVVPTMPSGV</sequence>
<reference evidence="1 2" key="1">
    <citation type="submission" date="2017-10" db="EMBL/GenBank/DDBJ databases">
        <title>Comparative genomics between pathogenic Norcardia.</title>
        <authorList>
            <person name="Zeng L."/>
        </authorList>
    </citation>
    <scope>NUCLEOTIDE SEQUENCE [LARGE SCALE GENOMIC DNA]</scope>
    <source>
        <strain evidence="1 2">NC_YFY_NT001</strain>
    </source>
</reference>
<evidence type="ECO:0000313" key="2">
    <source>
        <dbReference type="Proteomes" id="UP000221961"/>
    </source>
</evidence>
<evidence type="ECO:0000313" key="1">
    <source>
        <dbReference type="EMBL" id="ATL65160.1"/>
    </source>
</evidence>
<organism evidence="1 2">
    <name type="scientific">Nocardia terpenica</name>
    <dbReference type="NCBI Taxonomy" id="455432"/>
    <lineage>
        <taxon>Bacteria</taxon>
        <taxon>Bacillati</taxon>
        <taxon>Actinomycetota</taxon>
        <taxon>Actinomycetes</taxon>
        <taxon>Mycobacteriales</taxon>
        <taxon>Nocardiaceae</taxon>
        <taxon>Nocardia</taxon>
    </lineage>
</organism>
<dbReference type="EMBL" id="CP023778">
    <property type="protein sequence ID" value="ATL65160.1"/>
    <property type="molecule type" value="Genomic_DNA"/>
</dbReference>
<dbReference type="InterPro" id="IPR024520">
    <property type="entry name" value="DUF3558"/>
</dbReference>
<evidence type="ECO:0008006" key="3">
    <source>
        <dbReference type="Google" id="ProtNLM"/>
    </source>
</evidence>
<dbReference type="Pfam" id="PF12079">
    <property type="entry name" value="DUF3558"/>
    <property type="match status" value="1"/>
</dbReference>
<gene>
    <name evidence="1" type="ORF">CRH09_01840</name>
</gene>
<dbReference type="KEGG" id="ntp:CRH09_01840"/>
<protein>
    <recommendedName>
        <fullName evidence="3">DUF3558 domain-containing protein</fullName>
    </recommendedName>
</protein>
<proteinExistence type="predicted"/>